<dbReference type="InterPro" id="IPR003593">
    <property type="entry name" value="AAA+_ATPase"/>
</dbReference>
<dbReference type="FunFam" id="3.40.50.300:FF:004701">
    <property type="entry name" value="Uncharacterized protein"/>
    <property type="match status" value="1"/>
</dbReference>
<gene>
    <name evidence="8" type="primary">WBGene00093787</name>
</gene>
<evidence type="ECO:0000313" key="9">
    <source>
        <dbReference type="Proteomes" id="UP000005239"/>
    </source>
</evidence>
<evidence type="ECO:0000256" key="6">
    <source>
        <dbReference type="ARBA" id="ARBA00022989"/>
    </source>
</evidence>
<evidence type="ECO:0000256" key="5">
    <source>
        <dbReference type="ARBA" id="ARBA00022840"/>
    </source>
</evidence>
<keyword evidence="4" id="KW-0547">Nucleotide-binding</keyword>
<accession>A0A2A6BE70</accession>
<evidence type="ECO:0000256" key="2">
    <source>
        <dbReference type="ARBA" id="ARBA00022448"/>
    </source>
</evidence>
<dbReference type="GO" id="GO:0055085">
    <property type="term" value="P:transmembrane transport"/>
    <property type="evidence" value="ECO:0000318"/>
    <property type="project" value="GO_Central"/>
</dbReference>
<dbReference type="GO" id="GO:0042626">
    <property type="term" value="F:ATPase-coupled transmembrane transporter activity"/>
    <property type="evidence" value="ECO:0000318"/>
    <property type="project" value="GO_Central"/>
</dbReference>
<proteinExistence type="predicted"/>
<name>A0A2A6BE70_PRIPA</name>
<dbReference type="Gene3D" id="1.20.1560.10">
    <property type="entry name" value="ABC transporter type 1, transmembrane domain"/>
    <property type="match status" value="2"/>
</dbReference>
<comment type="subcellular location">
    <subcellularLocation>
        <location evidence="1">Membrane</location>
        <topology evidence="1">Multi-pass membrane protein</topology>
    </subcellularLocation>
</comment>
<keyword evidence="7" id="KW-0472">Membrane</keyword>
<dbReference type="PROSITE" id="PS50893">
    <property type="entry name" value="ABC_TRANSPORTER_2"/>
    <property type="match status" value="4"/>
</dbReference>
<dbReference type="PROSITE" id="PS50929">
    <property type="entry name" value="ABC_TM1F"/>
    <property type="match status" value="4"/>
</dbReference>
<dbReference type="PANTHER" id="PTHR24221">
    <property type="entry name" value="ATP-BINDING CASSETTE SUB-FAMILY B"/>
    <property type="match status" value="1"/>
</dbReference>
<evidence type="ECO:0000313" key="8">
    <source>
        <dbReference type="EnsemblMetazoa" id="PPA04233.1"/>
    </source>
</evidence>
<dbReference type="FunFam" id="1.20.1560.10:FF:000299">
    <property type="entry name" value="Uncharacterized protein"/>
    <property type="match status" value="1"/>
</dbReference>
<dbReference type="InterPro" id="IPR003439">
    <property type="entry name" value="ABC_transporter-like_ATP-bd"/>
</dbReference>
<organism evidence="8 9">
    <name type="scientific">Pristionchus pacificus</name>
    <name type="common">Parasitic nematode worm</name>
    <dbReference type="NCBI Taxonomy" id="54126"/>
    <lineage>
        <taxon>Eukaryota</taxon>
        <taxon>Metazoa</taxon>
        <taxon>Ecdysozoa</taxon>
        <taxon>Nematoda</taxon>
        <taxon>Chromadorea</taxon>
        <taxon>Rhabditida</taxon>
        <taxon>Rhabditina</taxon>
        <taxon>Diplogasteromorpha</taxon>
        <taxon>Diplogasteroidea</taxon>
        <taxon>Neodiplogasteridae</taxon>
        <taxon>Pristionchus</taxon>
    </lineage>
</organism>
<keyword evidence="6" id="KW-1133">Transmembrane helix</keyword>
<dbReference type="FunFam" id="3.40.50.300:FF:002283">
    <property type="entry name" value="p-GlycoProtein related"/>
    <property type="match status" value="2"/>
</dbReference>
<protein>
    <submittedName>
        <fullName evidence="8">AAA protein</fullName>
    </submittedName>
</protein>
<dbReference type="InterPro" id="IPR039421">
    <property type="entry name" value="Type_1_exporter"/>
</dbReference>
<dbReference type="InterPro" id="IPR017871">
    <property type="entry name" value="ABC_transporter-like_CS"/>
</dbReference>
<keyword evidence="5" id="KW-0067">ATP-binding</keyword>
<dbReference type="Proteomes" id="UP000005239">
    <property type="component" value="Unassembled WGS sequence"/>
</dbReference>
<sequence length="2456" mass="273924">MDESPSVPLIDDERTRTNSNGCFKKIVELFNGEEDEDLKDIEPIPFLQLFRFASPRVIIIYLIASSLIFLLGFITPVHQWLGGRIATIYIEEKQPIGNDEFLFRVWKWASIYGGMFVIALIIEYIQNYLFTLASEQIGNECRRRFIGAILMRDSLQSQESSGELSNQLSSHIDRMKEGLGEKIGEFVRCLSTFITCCTISLIIDWQTALILFWSGPVYLLTTLIPKLSSNATKQSLKISEEANGISEESILNVKTVASCNGQKQMIEKYSSILQSGISPSLRIAIVSGFLDALSNFLYVFFHCIGLWWATISFHNGRISSAGDVFAVTFLSLSSAGAFSQLGPHLISMIKARTAAAIVYETIDRAENDPNTSSQSKLDPSRADLTIEYRDVSFSFPSRAQPVLRNLSFTLQSGESIGLVGTSGCGKSTTLKLLTRFLEEESGSILIDSIPLSHYDKRKWREMMGVVSQEPCLFTGSIRENISLGRSFSDEEIEEACRIAHAHDFILSLDKGYSTLIGPSSLSLSGGQKQRIAIARAIVSRPRLLLLDEATSALDSKSERIVQKALDSASEGRSTIVIAHRLSTIKNVNRVIVMKDGEIVESGGYSELRMKEGGIFSRMIKEQEMERRISKDGEEESEDSFDAIEVENSHEEDNESVNILEGDFPSVKGGFIAMLSRDKWKTFVIFILGILKALASILLSARFFFIFGSLEDSDYKPLLFWLTIGTIAVGLYNFFFQFISQPICQYLGERIMNDLRVSCLGSLLNRPLSYFDRQSSSPSSCALLLSQQPPIALSLIDHKLSSVVDGFVACFGVIILTFIVCLPSGIVGVSYLGLYLILLLIFEKINNKAYQEVVEVDKSGELAMEIFDNVATIQQLAVERHFQSKFNDILEKRDVPLAKKIRCQSIVHSTNWSIFLLFNFIATTVGVYFVYLGHYTTKELFTTESLVADIGFATYMMSFSFKDMVSASSAAKLLFGLINPMREGKEEKEIKLNTKGNLKSEKITFAYPSQPNRNVLSEVSFGVGQGKSIAFVGPSGGGKSTIVNLLERFYDPKAGRILLDHLPFTSVTPFQLRCDISLVSQEPILFRGSIADNIRLGTEGISDEDVRRACEFANANEFITDFPEGYSTLVGEKGRSLSGGQKQRIAIARALVRNPKVIILDEATSALDTQSEKIVRVALESSTKGRTSVMIAHRLDTIKHCDEICFVEGGRIVERGNHNELMKRRGKMERSSSSTLLLEDENRRNRRGFFRRIITFFDEDESDDFDDIQPVSFLQLFRFASKKERFIIIIASLFSFIAGFITPIHMFVVGRVTTIYVEEKSPINNEIFLWSVWRWSSLYGIGFCVGIVIEYTQHYLHMWATERMMQRCRRKFISAVLTRNSPDFDISTGELSNRLNSHIDRMRDGVGDKLGICISTFIVSSTISFILDWQTTLLMVWAGPIYVLSSTLIPKLSEKATKGGLSISEEANGISEESILNVKTVASCNGQKQMIEIYSSILSSGVKSAVKVAASSGLLEAISYFVYNFSNCAGLWFATVSYHNGRVSTAGNVFSVVYLSLISANRFSRIGPQLITVFKARTAAAKVYEIIDSVEETSESLLDPSTQLNIEFKNVSFSYPSRSLPALLNLSFLLPSGKSLALVGKSGCGKSTTVKLLTKFLKCQTPSILIDGVSINEYDTKKWRQMMGIVSQEPCLFNGSIRENICLGRPFNDIQIIEACKIAHAHEFIGRLDKGYDTLLGPSGVSLSGGQKQRIAIARAIVSNPRILILDEATSALDTKSERIVQEALDSASEGRSTIVIAHRLSTIRNIDQVIVMENGEVIESGNYDELRWKENGIFARMIKDQEMEKGEEIISSSESEDSFEAVDVDDTEKEIITDKIEEEEYASIKGGFFALVKRHKFKVFIVFLMGILKGIATPLLSVRYFFVIGSLEDENYENLLFWLVTGTMTVAVYQAFLLLISPPICQYMGETIMNEMRVSVLHSLLHRPMSYFDRKESSPAASSVLLSQQPQMTMALVDHKLSIVVDGLFACIAILVLTFAICFPNGFVGVIYLITYLFLLILFEKMYDGANKKLVVLDTSGELAVEIFDNIGTIQQLAVEDHFQKKYDEIQKKREIPLAKKVKWQSLIHGTNESIFMLFDCIATSVGVYFVFTGDYSTKQLFTTECLVSVVGWLTGLMSFSFKEIITASSAVKLLFGIIDPSMEKRKMEKELDHIAEGSLRGQSISFAYPSQPNRRALIDVSFNVGKGRSLALVGPSGGGKSTIVNLLERFYDPDYGMLMLDSTPFTSLSHHQLRSNISLVGQEPILFRGSISDNIRLGKENASDEEVKEACRLANAIEFIQDLPEGYSTLVGEKGRSLSGGQKQRIAIARALVRNPKVIILDEATSALDTQSEKVVRVALESSSYGRTSIMIAHRLDTITQCDEICFIEGGKILERGSHSELIAKRGKYYEMTEQQRMF</sequence>
<dbReference type="Pfam" id="PF00664">
    <property type="entry name" value="ABC_membrane"/>
    <property type="match status" value="4"/>
</dbReference>
<dbReference type="SUPFAM" id="SSF90123">
    <property type="entry name" value="ABC transporter transmembrane region"/>
    <property type="match status" value="4"/>
</dbReference>
<keyword evidence="9" id="KW-1185">Reference proteome</keyword>
<evidence type="ECO:0000256" key="7">
    <source>
        <dbReference type="ARBA" id="ARBA00023136"/>
    </source>
</evidence>
<reference evidence="9" key="1">
    <citation type="journal article" date="2008" name="Nat. Genet.">
        <title>The Pristionchus pacificus genome provides a unique perspective on nematode lifestyle and parasitism.</title>
        <authorList>
            <person name="Dieterich C."/>
            <person name="Clifton S.W."/>
            <person name="Schuster L.N."/>
            <person name="Chinwalla A."/>
            <person name="Delehaunty K."/>
            <person name="Dinkelacker I."/>
            <person name="Fulton L."/>
            <person name="Fulton R."/>
            <person name="Godfrey J."/>
            <person name="Minx P."/>
            <person name="Mitreva M."/>
            <person name="Roeseler W."/>
            <person name="Tian H."/>
            <person name="Witte H."/>
            <person name="Yang S.P."/>
            <person name="Wilson R.K."/>
            <person name="Sommer R.J."/>
        </authorList>
    </citation>
    <scope>NUCLEOTIDE SEQUENCE [LARGE SCALE GENOMIC DNA]</scope>
    <source>
        <strain evidence="9">PS312</strain>
    </source>
</reference>
<keyword evidence="2" id="KW-0813">Transport</keyword>
<dbReference type="PROSITE" id="PS00211">
    <property type="entry name" value="ABC_TRANSPORTER_1"/>
    <property type="match status" value="4"/>
</dbReference>
<evidence type="ECO:0000256" key="1">
    <source>
        <dbReference type="ARBA" id="ARBA00004141"/>
    </source>
</evidence>
<dbReference type="GO" id="GO:0005524">
    <property type="term" value="F:ATP binding"/>
    <property type="evidence" value="ECO:0007669"/>
    <property type="project" value="UniProtKB-KW"/>
</dbReference>
<dbReference type="Pfam" id="PF00005">
    <property type="entry name" value="ABC_tran"/>
    <property type="match status" value="4"/>
</dbReference>
<keyword evidence="3" id="KW-0812">Transmembrane</keyword>
<dbReference type="GO" id="GO:0140359">
    <property type="term" value="F:ABC-type transporter activity"/>
    <property type="evidence" value="ECO:0007669"/>
    <property type="project" value="InterPro"/>
</dbReference>
<dbReference type="GO" id="GO:0016887">
    <property type="term" value="F:ATP hydrolysis activity"/>
    <property type="evidence" value="ECO:0007669"/>
    <property type="project" value="InterPro"/>
</dbReference>
<dbReference type="SUPFAM" id="SSF52540">
    <property type="entry name" value="P-loop containing nucleoside triphosphate hydrolases"/>
    <property type="match status" value="4"/>
</dbReference>
<dbReference type="FunFam" id="3.40.50.300:FF:000967">
    <property type="entry name" value="ABC multidrug transporter mdr4"/>
    <property type="match status" value="1"/>
</dbReference>
<dbReference type="Gene3D" id="3.40.50.300">
    <property type="entry name" value="P-loop containing nucleotide triphosphate hydrolases"/>
    <property type="match status" value="4"/>
</dbReference>
<dbReference type="CDD" id="cd18577">
    <property type="entry name" value="ABC_6TM_Pgp_ABCB1_D1_like"/>
    <property type="match status" value="2"/>
</dbReference>
<dbReference type="InterPro" id="IPR036640">
    <property type="entry name" value="ABC1_TM_sf"/>
</dbReference>
<dbReference type="EnsemblMetazoa" id="PPA04233.1">
    <property type="protein sequence ID" value="PPA04233.1"/>
    <property type="gene ID" value="WBGene00093787"/>
</dbReference>
<accession>A0A8R1Y724</accession>
<dbReference type="SMART" id="SM00382">
    <property type="entry name" value="AAA"/>
    <property type="match status" value="4"/>
</dbReference>
<dbReference type="InterPro" id="IPR011527">
    <property type="entry name" value="ABC1_TM_dom"/>
</dbReference>
<dbReference type="PANTHER" id="PTHR24221:SF617">
    <property type="entry name" value="P-GLYCOPROTEIN RELATED"/>
    <property type="match status" value="1"/>
</dbReference>
<dbReference type="NCBIfam" id="NF007739">
    <property type="entry name" value="PRK10419.1"/>
    <property type="match status" value="4"/>
</dbReference>
<dbReference type="NCBIfam" id="NF010167">
    <property type="entry name" value="PRK13648.1"/>
    <property type="match status" value="4"/>
</dbReference>
<dbReference type="GO" id="GO:0016020">
    <property type="term" value="C:membrane"/>
    <property type="evidence" value="ECO:0000318"/>
    <property type="project" value="GO_Central"/>
</dbReference>
<reference evidence="8" key="2">
    <citation type="submission" date="2022-06" db="UniProtKB">
        <authorList>
            <consortium name="EnsemblMetazoa"/>
        </authorList>
    </citation>
    <scope>IDENTIFICATION</scope>
    <source>
        <strain evidence="8">PS312</strain>
    </source>
</reference>
<dbReference type="InterPro" id="IPR027417">
    <property type="entry name" value="P-loop_NTPase"/>
</dbReference>
<evidence type="ECO:0000256" key="4">
    <source>
        <dbReference type="ARBA" id="ARBA00022741"/>
    </source>
</evidence>
<evidence type="ECO:0000256" key="3">
    <source>
        <dbReference type="ARBA" id="ARBA00022692"/>
    </source>
</evidence>